<feature type="chain" id="PRO_5041263940" evidence="6">
    <location>
        <begin position="39"/>
        <end position="462"/>
    </location>
</feature>
<protein>
    <submittedName>
        <fullName evidence="7">Sugar ABC transporter substrate-binding protein</fullName>
    </submittedName>
</protein>
<dbReference type="PANTHER" id="PTHR43649">
    <property type="entry name" value="ARABINOSE-BINDING PROTEIN-RELATED"/>
    <property type="match status" value="1"/>
</dbReference>
<keyword evidence="3" id="KW-0813">Transport</keyword>
<comment type="similarity">
    <text evidence="2">Belongs to the bacterial solute-binding protein 1 family.</text>
</comment>
<dbReference type="AlphaFoldDB" id="A0AA50CQW7"/>
<keyword evidence="8" id="KW-1185">Reference proteome</keyword>
<organism evidence="7 8">
    <name type="scientific">Shinella sumterensis</name>
    <dbReference type="NCBI Taxonomy" id="1967501"/>
    <lineage>
        <taxon>Bacteria</taxon>
        <taxon>Pseudomonadati</taxon>
        <taxon>Pseudomonadota</taxon>
        <taxon>Alphaproteobacteria</taxon>
        <taxon>Hyphomicrobiales</taxon>
        <taxon>Rhizobiaceae</taxon>
        <taxon>Shinella</taxon>
    </lineage>
</organism>
<accession>A0AA50CQW7</accession>
<dbReference type="Gene3D" id="3.40.190.10">
    <property type="entry name" value="Periplasmic binding protein-like II"/>
    <property type="match status" value="2"/>
</dbReference>
<evidence type="ECO:0000256" key="4">
    <source>
        <dbReference type="ARBA" id="ARBA00022729"/>
    </source>
</evidence>
<dbReference type="EMBL" id="CP132303">
    <property type="protein sequence ID" value="WLR99658.1"/>
    <property type="molecule type" value="Genomic_DNA"/>
</dbReference>
<dbReference type="GO" id="GO:0042597">
    <property type="term" value="C:periplasmic space"/>
    <property type="evidence" value="ECO:0007669"/>
    <property type="project" value="UniProtKB-SubCell"/>
</dbReference>
<gene>
    <name evidence="7" type="ORF">Q9313_23115</name>
</gene>
<keyword evidence="5" id="KW-0574">Periplasm</keyword>
<dbReference type="InterPro" id="IPR050490">
    <property type="entry name" value="Bact_solute-bd_prot1"/>
</dbReference>
<evidence type="ECO:0000256" key="3">
    <source>
        <dbReference type="ARBA" id="ARBA00022448"/>
    </source>
</evidence>
<dbReference type="RefSeq" id="WP_119254964.1">
    <property type="nucleotide sequence ID" value="NZ_CP132303.1"/>
</dbReference>
<evidence type="ECO:0000256" key="2">
    <source>
        <dbReference type="ARBA" id="ARBA00008520"/>
    </source>
</evidence>
<dbReference type="Proteomes" id="UP001234585">
    <property type="component" value="Plasmid unnamed1"/>
</dbReference>
<dbReference type="Pfam" id="PF01547">
    <property type="entry name" value="SBP_bac_1"/>
    <property type="match status" value="1"/>
</dbReference>
<evidence type="ECO:0000313" key="8">
    <source>
        <dbReference type="Proteomes" id="UP001234585"/>
    </source>
</evidence>
<dbReference type="CDD" id="cd13585">
    <property type="entry name" value="PBP2_TMBP_like"/>
    <property type="match status" value="1"/>
</dbReference>
<geneLocation type="plasmid" evidence="7 8">
    <name>unnamed1</name>
</geneLocation>
<dbReference type="PANTHER" id="PTHR43649:SF34">
    <property type="entry name" value="ABC TRANSPORTER PERIPLASMIC-BINDING PROTEIN YCJN-RELATED"/>
    <property type="match status" value="1"/>
</dbReference>
<feature type="signal peptide" evidence="6">
    <location>
        <begin position="1"/>
        <end position="38"/>
    </location>
</feature>
<sequence length="462" mass="50481">MRSTISTFCSHARRAARHNMVGVLLLATTVTMSTSAIAADMNWRQFEGTTITWAYDIHPYADALSAELPEFEKLTGIKVTPELYPDDSYWNKLTIQLTTKSPAWDVVGTGIQPAWDLAPSGALEPLGKYLNDPALTDASYDYNDFFPALRSALTWKMEDGQIAAGGDGEVWAIPHAFENIQLFYRKDILEKHGIQVPTTPTEMGAACEKLKAADPQITPLGVRGVRFWASIHTAVASIAKSYGVQDWVMKDGKLDTGLDSPESIAFHKDYVDMIKKCAAPSFANDNWYQVVDGISSGRTAMAIDSNMFGFWNDVKGQPASGKIAFAPPLRAPDAKGPSSNIWIWSLAMNSASEKKGAAWLFIQWATSKKVALAGAVAGKLVNPPRASTWGDETWLNYASQPEFNNFVESFKATQEHAALAFTPRVGFGEAMNAWAVAMQKMVNGDDVEATLHALAEEIRAGL</sequence>
<comment type="subcellular location">
    <subcellularLocation>
        <location evidence="1">Periplasm</location>
    </subcellularLocation>
</comment>
<evidence type="ECO:0000313" key="7">
    <source>
        <dbReference type="EMBL" id="WLR99658.1"/>
    </source>
</evidence>
<proteinExistence type="inferred from homology"/>
<reference evidence="7 8" key="1">
    <citation type="submission" date="2023-08" db="EMBL/GenBank/DDBJ databases">
        <title>Pathogen: clinical or host-associated sample.</title>
        <authorList>
            <person name="Hergert J."/>
            <person name="Casey R."/>
            <person name="Wagner J."/>
            <person name="Young E.L."/>
            <person name="Oakeson K.F."/>
        </authorList>
    </citation>
    <scope>NUCLEOTIDE SEQUENCE [LARGE SCALE GENOMIC DNA]</scope>
    <source>
        <strain evidence="7 8">1760953</strain>
        <plasmid evidence="7 8">unnamed1</plasmid>
    </source>
</reference>
<dbReference type="SUPFAM" id="SSF53850">
    <property type="entry name" value="Periplasmic binding protein-like II"/>
    <property type="match status" value="1"/>
</dbReference>
<dbReference type="InterPro" id="IPR006059">
    <property type="entry name" value="SBP"/>
</dbReference>
<keyword evidence="7" id="KW-0614">Plasmid</keyword>
<evidence type="ECO:0000256" key="6">
    <source>
        <dbReference type="SAM" id="SignalP"/>
    </source>
</evidence>
<name>A0AA50CQW7_9HYPH</name>
<evidence type="ECO:0000256" key="5">
    <source>
        <dbReference type="ARBA" id="ARBA00022764"/>
    </source>
</evidence>
<evidence type="ECO:0000256" key="1">
    <source>
        <dbReference type="ARBA" id="ARBA00004418"/>
    </source>
</evidence>
<keyword evidence="4 6" id="KW-0732">Signal</keyword>